<dbReference type="Gene3D" id="3.40.33.10">
    <property type="entry name" value="CAP"/>
    <property type="match status" value="1"/>
</dbReference>
<organism evidence="3 4">
    <name type="scientific">Knufia fluminis</name>
    <dbReference type="NCBI Taxonomy" id="191047"/>
    <lineage>
        <taxon>Eukaryota</taxon>
        <taxon>Fungi</taxon>
        <taxon>Dikarya</taxon>
        <taxon>Ascomycota</taxon>
        <taxon>Pezizomycotina</taxon>
        <taxon>Eurotiomycetes</taxon>
        <taxon>Chaetothyriomycetidae</taxon>
        <taxon>Chaetothyriales</taxon>
        <taxon>Trichomeriaceae</taxon>
        <taxon>Knufia</taxon>
    </lineage>
</organism>
<reference evidence="3 4" key="1">
    <citation type="submission" date="2022-12" db="EMBL/GenBank/DDBJ databases">
        <title>Genomic features and morphological characterization of a novel Knufia sp. strain isolated from spacecraft assembly facility.</title>
        <authorList>
            <person name="Teixeira M."/>
            <person name="Chander A.M."/>
            <person name="Stajich J.E."/>
            <person name="Venkateswaran K."/>
        </authorList>
    </citation>
    <scope>NUCLEOTIDE SEQUENCE [LARGE SCALE GENOMIC DNA]</scope>
    <source>
        <strain evidence="3 4">FJI-L2-BK-P2</strain>
    </source>
</reference>
<dbReference type="CDD" id="cd05380">
    <property type="entry name" value="CAP_euk"/>
    <property type="match status" value="1"/>
</dbReference>
<accession>A0AAN8EN04</accession>
<feature type="signal peptide" evidence="1">
    <location>
        <begin position="1"/>
        <end position="21"/>
    </location>
</feature>
<name>A0AAN8EN04_9EURO</name>
<comment type="caution">
    <text evidence="3">The sequence shown here is derived from an EMBL/GenBank/DDBJ whole genome shotgun (WGS) entry which is preliminary data.</text>
</comment>
<evidence type="ECO:0000259" key="2">
    <source>
        <dbReference type="SMART" id="SM00198"/>
    </source>
</evidence>
<dbReference type="PANTHER" id="PTHR10334">
    <property type="entry name" value="CYSTEINE-RICH SECRETORY PROTEIN-RELATED"/>
    <property type="match status" value="1"/>
</dbReference>
<dbReference type="AlphaFoldDB" id="A0AAN8EN04"/>
<keyword evidence="1" id="KW-0732">Signal</keyword>
<dbReference type="SMART" id="SM00198">
    <property type="entry name" value="SCP"/>
    <property type="match status" value="1"/>
</dbReference>
<gene>
    <name evidence="3" type="ORF">OHC33_004381</name>
</gene>
<feature type="chain" id="PRO_5042922753" description="SCP domain-containing protein" evidence="1">
    <location>
        <begin position="22"/>
        <end position="459"/>
    </location>
</feature>
<dbReference type="InterPro" id="IPR014044">
    <property type="entry name" value="CAP_dom"/>
</dbReference>
<evidence type="ECO:0000313" key="3">
    <source>
        <dbReference type="EMBL" id="KAK5954657.1"/>
    </source>
</evidence>
<dbReference type="Pfam" id="PF00188">
    <property type="entry name" value="CAP"/>
    <property type="match status" value="1"/>
</dbReference>
<keyword evidence="4" id="KW-1185">Reference proteome</keyword>
<evidence type="ECO:0000313" key="4">
    <source>
        <dbReference type="Proteomes" id="UP001316803"/>
    </source>
</evidence>
<dbReference type="InterPro" id="IPR035940">
    <property type="entry name" value="CAP_sf"/>
</dbReference>
<proteinExistence type="predicted"/>
<feature type="domain" description="SCP" evidence="2">
    <location>
        <begin position="32"/>
        <end position="187"/>
    </location>
</feature>
<evidence type="ECO:0000256" key="1">
    <source>
        <dbReference type="SAM" id="SignalP"/>
    </source>
</evidence>
<sequence>MLATFAALVLLLTVYFQGAAGAKHSTALSANSVFGDVITVKMAKYRQLASVAPVKWDDGLAGQAAIQANNCGLLYDYWASPGQIIFRIGRQDNKDVDIINSTYFAVDHWWDLRKKYAPKSDQYDELQPFYDSWEFTQMVWQSNTLVGCAWSPIDCIDAGLPEEQNPGHLVDHNQMVCLMSPGGNKWEEWGANVHCPDCAAEPQTETINPATITSETQTAAAKRIEVTKRAAPDADAHWEAELERIEAYRTLPLEEFYPGYTMSPKATTQVTASPTSAPTSSPVVSVAPSAQLNKRATLPSFDDEDFHNAIVNSVNGFREKHGVTNKVEYNTTMFAFAQAEAVDGGSNAQGDPWCKWPITQEATEIPQFNWAWWVTDDTTVDYYGQFDLALHFWEVWGNGTSFINSLWSTWYDQLVSPNTESIGCFWSDRCDHQFPQGAYQLWCAAGPKVPVRHGVNPTT</sequence>
<dbReference type="InterPro" id="IPR001283">
    <property type="entry name" value="CRISP-related"/>
</dbReference>
<dbReference type="EMBL" id="JAKLMC020000008">
    <property type="protein sequence ID" value="KAK5954657.1"/>
    <property type="molecule type" value="Genomic_DNA"/>
</dbReference>
<dbReference type="SUPFAM" id="SSF55797">
    <property type="entry name" value="PR-1-like"/>
    <property type="match status" value="2"/>
</dbReference>
<dbReference type="Proteomes" id="UP001316803">
    <property type="component" value="Unassembled WGS sequence"/>
</dbReference>
<protein>
    <recommendedName>
        <fullName evidence="2">SCP domain-containing protein</fullName>
    </recommendedName>
</protein>